<comment type="caution">
    <text evidence="1">The sequence shown here is derived from an EMBL/GenBank/DDBJ whole genome shotgun (WGS) entry which is preliminary data.</text>
</comment>
<dbReference type="Gene3D" id="3.80.10.10">
    <property type="entry name" value="Ribonuclease Inhibitor"/>
    <property type="match status" value="1"/>
</dbReference>
<reference evidence="1" key="1">
    <citation type="submission" date="2020-05" db="EMBL/GenBank/DDBJ databases">
        <title>Mycena genomes resolve the evolution of fungal bioluminescence.</title>
        <authorList>
            <person name="Tsai I.J."/>
        </authorList>
    </citation>
    <scope>NUCLEOTIDE SEQUENCE</scope>
    <source>
        <strain evidence="1">CCC161011</strain>
    </source>
</reference>
<dbReference type="InterPro" id="IPR032675">
    <property type="entry name" value="LRR_dom_sf"/>
</dbReference>
<gene>
    <name evidence="1" type="ORF">MVEN_02017900</name>
</gene>
<proteinExistence type="predicted"/>
<name>A0A8H7CHU3_9AGAR</name>
<dbReference type="SUPFAM" id="SSF52047">
    <property type="entry name" value="RNI-like"/>
    <property type="match status" value="1"/>
</dbReference>
<sequence length="263" mass="30167">MTSIFAPVPWPQLQRYHEHACWWNADLDPQYQWANIAQLTNVVDLRASFDQPFNDCVAIRMPHLRFATFGVTMDIEKIINCFDLPSLEGLNLLITNNDSPDTLGPLPTQLKDLKILWLSMLSGLSIPNTSLFCFLTGIPTLTDLAIELRGIESATYLFTLLSPAHFMVVPRLQVLRIGGESEVTGESLDALLVMLRQRFGGVDGADCARLQHFKFFLHRLRFRKASPMISSLEELRVQHGWDVRVHENWFQGFWNQEMDRGFF</sequence>
<organism evidence="1 2">
    <name type="scientific">Mycena venus</name>
    <dbReference type="NCBI Taxonomy" id="2733690"/>
    <lineage>
        <taxon>Eukaryota</taxon>
        <taxon>Fungi</taxon>
        <taxon>Dikarya</taxon>
        <taxon>Basidiomycota</taxon>
        <taxon>Agaricomycotina</taxon>
        <taxon>Agaricomycetes</taxon>
        <taxon>Agaricomycetidae</taxon>
        <taxon>Agaricales</taxon>
        <taxon>Marasmiineae</taxon>
        <taxon>Mycenaceae</taxon>
        <taxon>Mycena</taxon>
    </lineage>
</organism>
<evidence type="ECO:0000313" key="2">
    <source>
        <dbReference type="Proteomes" id="UP000620124"/>
    </source>
</evidence>
<dbReference type="AlphaFoldDB" id="A0A8H7CHU3"/>
<evidence type="ECO:0000313" key="1">
    <source>
        <dbReference type="EMBL" id="KAF7337945.1"/>
    </source>
</evidence>
<dbReference type="OrthoDB" id="3046363at2759"/>
<accession>A0A8H7CHU3</accession>
<dbReference type="Proteomes" id="UP000620124">
    <property type="component" value="Unassembled WGS sequence"/>
</dbReference>
<protein>
    <submittedName>
        <fullName evidence="1">Uncharacterized protein</fullName>
    </submittedName>
</protein>
<dbReference type="EMBL" id="JACAZI010000021">
    <property type="protein sequence ID" value="KAF7337945.1"/>
    <property type="molecule type" value="Genomic_DNA"/>
</dbReference>
<keyword evidence="2" id="KW-1185">Reference proteome</keyword>